<accession>V8CCS3</accession>
<dbReference type="PANTHER" id="PTHR46832:SF1">
    <property type="entry name" value="5'-METHYLTHIOADENOSINE_S-ADENOSYLHOMOCYSTEINE NUCLEOSIDASE"/>
    <property type="match status" value="1"/>
</dbReference>
<dbReference type="GO" id="GO:0008930">
    <property type="term" value="F:methylthioadenosine nucleosidase activity"/>
    <property type="evidence" value="ECO:0007669"/>
    <property type="project" value="InterPro"/>
</dbReference>
<proteinExistence type="predicted"/>
<evidence type="ECO:0000259" key="6">
    <source>
        <dbReference type="Pfam" id="PF01048"/>
    </source>
</evidence>
<name>V8CCS3_9HELI</name>
<dbReference type="AlphaFoldDB" id="V8CCS3"/>
<dbReference type="NCBIfam" id="NF004079">
    <property type="entry name" value="PRK05584.1"/>
    <property type="match status" value="1"/>
</dbReference>
<gene>
    <name evidence="7" type="ORF">HMPREF2086_00489</name>
</gene>
<dbReference type="Gene3D" id="3.40.50.1580">
    <property type="entry name" value="Nucleoside phosphorylase domain"/>
    <property type="match status" value="1"/>
</dbReference>
<dbReference type="CDD" id="cd09008">
    <property type="entry name" value="MTAN"/>
    <property type="match status" value="1"/>
</dbReference>
<dbReference type="SUPFAM" id="SSF53167">
    <property type="entry name" value="Purine and uridine phosphorylases"/>
    <property type="match status" value="1"/>
</dbReference>
<dbReference type="GO" id="GO:0009164">
    <property type="term" value="P:nucleoside catabolic process"/>
    <property type="evidence" value="ECO:0007669"/>
    <property type="project" value="InterPro"/>
</dbReference>
<organism evidence="7 8">
    <name type="scientific">Helicobacter macacae MIT 99-5501</name>
    <dbReference type="NCBI Taxonomy" id="1357400"/>
    <lineage>
        <taxon>Bacteria</taxon>
        <taxon>Pseudomonadati</taxon>
        <taxon>Campylobacterota</taxon>
        <taxon>Epsilonproteobacteria</taxon>
        <taxon>Campylobacterales</taxon>
        <taxon>Helicobacteraceae</taxon>
        <taxon>Helicobacter</taxon>
    </lineage>
</organism>
<dbReference type="PANTHER" id="PTHR46832">
    <property type="entry name" value="5'-METHYLTHIOADENOSINE/S-ADENOSYLHOMOCYSTEINE NUCLEOSIDASE"/>
    <property type="match status" value="1"/>
</dbReference>
<dbReference type="GO" id="GO:0005829">
    <property type="term" value="C:cytosol"/>
    <property type="evidence" value="ECO:0007669"/>
    <property type="project" value="TreeGrafter"/>
</dbReference>
<evidence type="ECO:0000256" key="4">
    <source>
        <dbReference type="ARBA" id="ARBA00022801"/>
    </source>
</evidence>
<dbReference type="EC" id="3.2.2.9" evidence="2"/>
<feature type="domain" description="Nucleoside phosphorylase" evidence="6">
    <location>
        <begin position="20"/>
        <end position="252"/>
    </location>
</feature>
<dbReference type="UniPathway" id="UPA00904">
    <property type="reaction ID" value="UER00871"/>
</dbReference>
<dbReference type="PATRIC" id="fig|1357400.3.peg.669"/>
<evidence type="ECO:0000256" key="3">
    <source>
        <dbReference type="ARBA" id="ARBA00022605"/>
    </source>
</evidence>
<evidence type="ECO:0000313" key="7">
    <source>
        <dbReference type="EMBL" id="ETD25154.1"/>
    </source>
</evidence>
<dbReference type="HOGENOM" id="CLU_031248_2_0_7"/>
<dbReference type="GO" id="GO:0019509">
    <property type="term" value="P:L-methionine salvage from methylthioadenosine"/>
    <property type="evidence" value="ECO:0007669"/>
    <property type="project" value="UniProtKB-UniPathway"/>
</dbReference>
<dbReference type="GO" id="GO:0008782">
    <property type="term" value="F:adenosylhomocysteine nucleosidase activity"/>
    <property type="evidence" value="ECO:0007669"/>
    <property type="project" value="UniProtKB-EC"/>
</dbReference>
<reference evidence="7 8" key="1">
    <citation type="journal article" date="2014" name="Genome Announc.">
        <title>Draft genome sequences of six enterohepatic helicobacter species isolated from humans and one from rhesus macaques.</title>
        <authorList>
            <person name="Shen Z."/>
            <person name="Sheh A."/>
            <person name="Young S.K."/>
            <person name="Abouelliel A."/>
            <person name="Ward D.V."/>
            <person name="Earl A.M."/>
            <person name="Fox J.G."/>
        </authorList>
    </citation>
    <scope>NUCLEOTIDE SEQUENCE [LARGE SCALE GENOMIC DNA]</scope>
    <source>
        <strain evidence="7 8">MIT 99-5501</strain>
    </source>
</reference>
<dbReference type="InterPro" id="IPR000845">
    <property type="entry name" value="Nucleoside_phosphorylase_d"/>
</dbReference>
<sequence>MQQSTPQDSQKSTITPNYQKIGIIGAMQEEITPLLSLFPTHTAQAMGGNVYYEIPYKNATLYVAYSKIGKVHSAMTATTMIAHFGCEAIIFGGVAGALNKDLKIGDILIATKLCQHDVDISAFGHPLGFIPEGKLFIESSKILNGIASLVAQEYGAQSAGTKEGILLKEGVIASGDEFVHNAEKKQWLIDTFGADAVEMEGASVAVVCDSFGVPFCVFRSISDSADGSADVSFDEFLDSSAKICAEFVKKMLDKILG</sequence>
<protein>
    <recommendedName>
        <fullName evidence="2">adenosylhomocysteine nucleosidase</fullName>
        <ecNumber evidence="2">3.2.2.9</ecNumber>
    </recommendedName>
</protein>
<dbReference type="EMBL" id="AZJI01000001">
    <property type="protein sequence ID" value="ETD25154.1"/>
    <property type="molecule type" value="Genomic_DNA"/>
</dbReference>
<keyword evidence="8" id="KW-1185">Reference proteome</keyword>
<dbReference type="OrthoDB" id="9792278at2"/>
<evidence type="ECO:0000256" key="2">
    <source>
        <dbReference type="ARBA" id="ARBA00011974"/>
    </source>
</evidence>
<dbReference type="eggNOG" id="COG0775">
    <property type="taxonomic scope" value="Bacteria"/>
</dbReference>
<dbReference type="Pfam" id="PF01048">
    <property type="entry name" value="PNP_UDP_1"/>
    <property type="match status" value="1"/>
</dbReference>
<dbReference type="STRING" id="1357400.HMPREF2086_00489"/>
<dbReference type="InterPro" id="IPR035994">
    <property type="entry name" value="Nucleoside_phosphorylase_sf"/>
</dbReference>
<keyword evidence="3" id="KW-0028">Amino-acid biosynthesis</keyword>
<dbReference type="NCBIfam" id="TIGR01704">
    <property type="entry name" value="MTA_SAH-Nsdase"/>
    <property type="match status" value="1"/>
</dbReference>
<dbReference type="Proteomes" id="UP000018731">
    <property type="component" value="Unassembled WGS sequence"/>
</dbReference>
<dbReference type="InterPro" id="IPR010049">
    <property type="entry name" value="MTA_SAH_Nsdase"/>
</dbReference>
<comment type="pathway">
    <text evidence="1">Amino-acid biosynthesis; L-methionine biosynthesis via salvage pathway; S-methyl-5-thio-alpha-D-ribose 1-phosphate from S-methyl-5'-thioadenosine (hydrolase route): step 1/2.</text>
</comment>
<keyword evidence="5" id="KW-0486">Methionine biosynthesis</keyword>
<dbReference type="GO" id="GO:0019284">
    <property type="term" value="P:L-methionine salvage from S-adenosylmethionine"/>
    <property type="evidence" value="ECO:0007669"/>
    <property type="project" value="TreeGrafter"/>
</dbReference>
<dbReference type="RefSeq" id="WP_023927192.1">
    <property type="nucleotide sequence ID" value="NZ_KI669454.1"/>
</dbReference>
<keyword evidence="4" id="KW-0378">Hydrolase</keyword>
<comment type="caution">
    <text evidence="7">The sequence shown here is derived from an EMBL/GenBank/DDBJ whole genome shotgun (WGS) entry which is preliminary data.</text>
</comment>
<evidence type="ECO:0000256" key="1">
    <source>
        <dbReference type="ARBA" id="ARBA00004945"/>
    </source>
</evidence>
<evidence type="ECO:0000313" key="8">
    <source>
        <dbReference type="Proteomes" id="UP000018731"/>
    </source>
</evidence>
<evidence type="ECO:0000256" key="5">
    <source>
        <dbReference type="ARBA" id="ARBA00023167"/>
    </source>
</evidence>